<evidence type="ECO:0008006" key="3">
    <source>
        <dbReference type="Google" id="ProtNLM"/>
    </source>
</evidence>
<comment type="caution">
    <text evidence="1">The sequence shown here is derived from an EMBL/GenBank/DDBJ whole genome shotgun (WGS) entry which is preliminary data.</text>
</comment>
<protein>
    <recommendedName>
        <fullName evidence="3">Zinc finger, CCHC-type</fullName>
    </recommendedName>
</protein>
<organism evidence="1 2">
    <name type="scientific">Mikania micrantha</name>
    <name type="common">bitter vine</name>
    <dbReference type="NCBI Taxonomy" id="192012"/>
    <lineage>
        <taxon>Eukaryota</taxon>
        <taxon>Viridiplantae</taxon>
        <taxon>Streptophyta</taxon>
        <taxon>Embryophyta</taxon>
        <taxon>Tracheophyta</taxon>
        <taxon>Spermatophyta</taxon>
        <taxon>Magnoliopsida</taxon>
        <taxon>eudicotyledons</taxon>
        <taxon>Gunneridae</taxon>
        <taxon>Pentapetalae</taxon>
        <taxon>asterids</taxon>
        <taxon>campanulids</taxon>
        <taxon>Asterales</taxon>
        <taxon>Asteraceae</taxon>
        <taxon>Asteroideae</taxon>
        <taxon>Heliantheae alliance</taxon>
        <taxon>Eupatorieae</taxon>
        <taxon>Mikania</taxon>
    </lineage>
</organism>
<reference evidence="1 2" key="1">
    <citation type="submission" date="2019-05" db="EMBL/GenBank/DDBJ databases">
        <title>Mikania micrantha, genome provides insights into the molecular mechanism of rapid growth.</title>
        <authorList>
            <person name="Liu B."/>
        </authorList>
    </citation>
    <scope>NUCLEOTIDE SEQUENCE [LARGE SCALE GENOMIC DNA]</scope>
    <source>
        <strain evidence="1">NLD-2019</strain>
        <tissue evidence="1">Leaf</tissue>
    </source>
</reference>
<evidence type="ECO:0000313" key="1">
    <source>
        <dbReference type="EMBL" id="KAD7116719.1"/>
    </source>
</evidence>
<gene>
    <name evidence="1" type="ORF">E3N88_03987</name>
</gene>
<evidence type="ECO:0000313" key="2">
    <source>
        <dbReference type="Proteomes" id="UP000326396"/>
    </source>
</evidence>
<dbReference type="AlphaFoldDB" id="A0A5N6PT33"/>
<dbReference type="Proteomes" id="UP000326396">
    <property type="component" value="Linkage Group LG10"/>
</dbReference>
<dbReference type="EMBL" id="SZYD01000002">
    <property type="protein sequence ID" value="KAD7116719.1"/>
    <property type="molecule type" value="Genomic_DNA"/>
</dbReference>
<accession>A0A5N6PT33</accession>
<keyword evidence="2" id="KW-1185">Reference proteome</keyword>
<sequence length="137" mass="15214">MSFEEVVGRLKAYEERVKPQEDLTRDIRDKLLLAHDDQLVKEKMEGVVAMIVVNKTMVKAKMVGLKWAVRVNKEEIKGGNVTSRGSSAIDVKNLVKSSSNRGWESSILGLVSSIGIRAHLLKARSRGTIELGIDLEL</sequence>
<proteinExistence type="predicted"/>
<name>A0A5N6PT33_9ASTR</name>